<name>A0A895YJD4_9ACTN</name>
<dbReference type="EMBL" id="CP070499">
    <property type="protein sequence ID" value="QSB15473.1"/>
    <property type="molecule type" value="Genomic_DNA"/>
</dbReference>
<dbReference type="Gene3D" id="3.40.50.150">
    <property type="entry name" value="Vaccinia Virus protein VP39"/>
    <property type="match status" value="1"/>
</dbReference>
<protein>
    <submittedName>
        <fullName evidence="4">23S rRNA methyltransferase</fullName>
    </submittedName>
</protein>
<dbReference type="SUPFAM" id="SSF53335">
    <property type="entry name" value="S-adenosyl-L-methionine-dependent methyltransferases"/>
    <property type="match status" value="1"/>
</dbReference>
<feature type="binding site" evidence="1">
    <location>
        <position position="33"/>
    </location>
    <ligand>
        <name>Zn(2+)</name>
        <dbReference type="ChEBI" id="CHEBI:29105"/>
    </ligand>
</feature>
<dbReference type="PIRSF" id="PIRSF018249">
    <property type="entry name" value="MyrA_prd"/>
    <property type="match status" value="1"/>
</dbReference>
<feature type="domain" description="23S rRNA (guanine(745)-N(1))-methyltransferase N-terminal" evidence="3">
    <location>
        <begin position="10"/>
        <end position="45"/>
    </location>
</feature>
<evidence type="ECO:0000256" key="2">
    <source>
        <dbReference type="PIRSR" id="PIRSR018249-2"/>
    </source>
</evidence>
<sequence length="292" mass="30848">MLADILPYLRCPHCDQELTADRTGRALHCSAGHSFDLARQGYAPLSRAPIRHPGDSATMVAARERFLATGAYQFLANALAAAATTAPTAVGPADGEPELVVEVGAGTGYYLARVLDARPTAVGLALDSAKPALRRAARCHPRAGAVLADAWQRLPVADHSATLLLNVFAPRHGAEFARVLTEQGRLLVVSPGPDHLTELVDRLGDAAGVRLLGVAAEKPAQLSAALGPWFHPIGEELHTRRLRLTRSQVAALVAMGPSGAHTEPAALEQAVARLPDPLQITASVRLSRYAPR</sequence>
<evidence type="ECO:0000259" key="3">
    <source>
        <dbReference type="Pfam" id="PF21302"/>
    </source>
</evidence>
<evidence type="ECO:0000313" key="5">
    <source>
        <dbReference type="Proteomes" id="UP000662857"/>
    </source>
</evidence>
<reference evidence="4" key="1">
    <citation type="submission" date="2021-02" db="EMBL/GenBank/DDBJ databases">
        <title>Natrosporangium hydrolyticum gen. nov., sp. nov, a haloalkaliphilic actinobacterium from a soda solonchak soil.</title>
        <authorList>
            <person name="Sorokin D.Y."/>
            <person name="Khijniak T.V."/>
            <person name="Zakharycheva A.P."/>
            <person name="Boueva O.V."/>
            <person name="Ariskina E.V."/>
            <person name="Hahnke R.L."/>
            <person name="Bunk B."/>
            <person name="Sproer C."/>
            <person name="Schumann P."/>
            <person name="Evtushenko L.I."/>
            <person name="Kublanov I.V."/>
        </authorList>
    </citation>
    <scope>NUCLEOTIDE SEQUENCE</scope>
    <source>
        <strain evidence="4">DSM 106523</strain>
    </source>
</reference>
<dbReference type="Proteomes" id="UP000662857">
    <property type="component" value="Chromosome"/>
</dbReference>
<feature type="binding site" evidence="1">
    <location>
        <position position="29"/>
    </location>
    <ligand>
        <name>Zn(2+)</name>
        <dbReference type="ChEBI" id="CHEBI:29105"/>
    </ligand>
</feature>
<evidence type="ECO:0000313" key="4">
    <source>
        <dbReference type="EMBL" id="QSB15473.1"/>
    </source>
</evidence>
<keyword evidence="1" id="KW-0479">Metal-binding</keyword>
<dbReference type="Pfam" id="PF21302">
    <property type="entry name" value="Zn_ribbon_RlmA"/>
    <property type="match status" value="1"/>
</dbReference>
<keyword evidence="5" id="KW-1185">Reference proteome</keyword>
<feature type="binding site" evidence="2">
    <location>
        <position position="72"/>
    </location>
    <ligand>
        <name>S-adenosyl-L-methionine</name>
        <dbReference type="ChEBI" id="CHEBI:59789"/>
    </ligand>
</feature>
<dbReference type="GO" id="GO:0032259">
    <property type="term" value="P:methylation"/>
    <property type="evidence" value="ECO:0007669"/>
    <property type="project" value="UniProtKB-KW"/>
</dbReference>
<gene>
    <name evidence="4" type="ORF">JQS43_03715</name>
</gene>
<feature type="binding site" evidence="2">
    <location>
        <position position="195"/>
    </location>
    <ligand>
        <name>S-adenosyl-L-methionine</name>
        <dbReference type="ChEBI" id="CHEBI:59789"/>
    </ligand>
</feature>
<dbReference type="InterPro" id="IPR048647">
    <property type="entry name" value="RlmA_N"/>
</dbReference>
<dbReference type="KEGG" id="nhy:JQS43_03715"/>
<keyword evidence="4" id="KW-0489">Methyltransferase</keyword>
<evidence type="ECO:0000256" key="1">
    <source>
        <dbReference type="PIRSR" id="PIRSR018249-1"/>
    </source>
</evidence>
<dbReference type="RefSeq" id="WP_239677654.1">
    <property type="nucleotide sequence ID" value="NZ_CP070499.1"/>
</dbReference>
<dbReference type="InterPro" id="IPR029063">
    <property type="entry name" value="SAM-dependent_MTases_sf"/>
</dbReference>
<dbReference type="GO" id="GO:0046872">
    <property type="term" value="F:metal ion binding"/>
    <property type="evidence" value="ECO:0007669"/>
    <property type="project" value="UniProtKB-KW"/>
</dbReference>
<dbReference type="InterPro" id="IPR016718">
    <property type="entry name" value="rRNA_m1G-MeTrfase_A_prd"/>
</dbReference>
<dbReference type="GO" id="GO:0008168">
    <property type="term" value="F:methyltransferase activity"/>
    <property type="evidence" value="ECO:0007669"/>
    <property type="project" value="UniProtKB-KW"/>
</dbReference>
<keyword evidence="1" id="KW-0862">Zinc</keyword>
<proteinExistence type="predicted"/>
<keyword evidence="2" id="KW-0949">S-adenosyl-L-methionine</keyword>
<keyword evidence="4" id="KW-0808">Transferase</keyword>
<organism evidence="4 5">
    <name type="scientific">Natronosporangium hydrolyticum</name>
    <dbReference type="NCBI Taxonomy" id="2811111"/>
    <lineage>
        <taxon>Bacteria</taxon>
        <taxon>Bacillati</taxon>
        <taxon>Actinomycetota</taxon>
        <taxon>Actinomycetes</taxon>
        <taxon>Micromonosporales</taxon>
        <taxon>Micromonosporaceae</taxon>
        <taxon>Natronosporangium</taxon>
    </lineage>
</organism>
<accession>A0A895YJD4</accession>
<dbReference type="AlphaFoldDB" id="A0A895YJD4"/>
<feature type="binding site" evidence="2">
    <location>
        <begin position="107"/>
        <end position="108"/>
    </location>
    <ligand>
        <name>S-adenosyl-L-methionine</name>
        <dbReference type="ChEBI" id="CHEBI:59789"/>
    </ligand>
</feature>